<accession>A0A8S3AC00</accession>
<feature type="non-terminal residue" evidence="2">
    <location>
        <position position="1"/>
    </location>
</feature>
<evidence type="ECO:0000313" key="2">
    <source>
        <dbReference type="EMBL" id="CAF4710889.1"/>
    </source>
</evidence>
<proteinExistence type="predicted"/>
<feature type="compositionally biased region" description="Polar residues" evidence="1">
    <location>
        <begin position="366"/>
        <end position="377"/>
    </location>
</feature>
<organism evidence="2 3">
    <name type="scientific">Rotaria magnacalcarata</name>
    <dbReference type="NCBI Taxonomy" id="392030"/>
    <lineage>
        <taxon>Eukaryota</taxon>
        <taxon>Metazoa</taxon>
        <taxon>Spiralia</taxon>
        <taxon>Gnathifera</taxon>
        <taxon>Rotifera</taxon>
        <taxon>Eurotatoria</taxon>
        <taxon>Bdelloidea</taxon>
        <taxon>Philodinida</taxon>
        <taxon>Philodinidae</taxon>
        <taxon>Rotaria</taxon>
    </lineage>
</organism>
<name>A0A8S3AC00_9BILA</name>
<dbReference type="EMBL" id="CAJOBI010128041">
    <property type="protein sequence ID" value="CAF4710889.1"/>
    <property type="molecule type" value="Genomic_DNA"/>
</dbReference>
<reference evidence="2" key="1">
    <citation type="submission" date="2021-02" db="EMBL/GenBank/DDBJ databases">
        <authorList>
            <person name="Nowell W R."/>
        </authorList>
    </citation>
    <scope>NUCLEOTIDE SEQUENCE</scope>
</reference>
<dbReference type="AlphaFoldDB" id="A0A8S3AC00"/>
<feature type="region of interest" description="Disordered" evidence="1">
    <location>
        <begin position="366"/>
        <end position="389"/>
    </location>
</feature>
<evidence type="ECO:0000256" key="1">
    <source>
        <dbReference type="SAM" id="MobiDB-lite"/>
    </source>
</evidence>
<evidence type="ECO:0000313" key="3">
    <source>
        <dbReference type="Proteomes" id="UP000676336"/>
    </source>
</evidence>
<feature type="compositionally biased region" description="Basic and acidic residues" evidence="1">
    <location>
        <begin position="378"/>
        <end position="389"/>
    </location>
</feature>
<comment type="caution">
    <text evidence="2">The sequence shown here is derived from an EMBL/GenBank/DDBJ whole genome shotgun (WGS) entry which is preliminary data.</text>
</comment>
<protein>
    <submittedName>
        <fullName evidence="2">Uncharacterized protein</fullName>
    </submittedName>
</protein>
<gene>
    <name evidence="2" type="ORF">SMN809_LOCUS43439</name>
</gene>
<dbReference type="Proteomes" id="UP000676336">
    <property type="component" value="Unassembled WGS sequence"/>
</dbReference>
<sequence>MRIGLKCSTVTIVDVRSQKEEKCFQEHKFYLSSLNSLNQINSSSSVLLLPYSLQHKLEPIILTNCSNQDFIYSFYLLFIDPSQWKYSRVERYSYHINQSFEEKFIDNYCSEFGSKSILAIEPKSLSHGYYLYVFTIGRDSNMADFRQYIQPIEITRSDLITKFGGNETLKNNNNELHLDFYLRTMDPDNELERRKLNFTLICYPEQIQSLIFQPNIIQLGSSRPTEANAQNINEWSIQWLHLNLILHRSEFNLQFYESQCFSSNVKHEKNRKSIRFDSDRKTLTINEQNLIFDNGTLHFLLIVRHLNDGRQLIASLKVDKQLNFIFDTTDLSALEDIMGNLEDLASSNPKQAVELITGLADRLNQMSDKNTSANTSEVETKAMNDRMAS</sequence>